<keyword evidence="1 2" id="KW-0732">Signal</keyword>
<evidence type="ECO:0000256" key="1">
    <source>
        <dbReference type="ARBA" id="ARBA00022729"/>
    </source>
</evidence>
<protein>
    <submittedName>
        <fullName evidence="4">Outer membrane protein</fullName>
    </submittedName>
</protein>
<name>A0ABW5SC28_9FLAO</name>
<evidence type="ECO:0000313" key="4">
    <source>
        <dbReference type="EMBL" id="MFD2696853.1"/>
    </source>
</evidence>
<sequence>MKKQLFFLSLFTILVSSSLLAQKNTKIGAFMAYGSEIENLGLGLNAEFDLTEKLALSPSFIYYLPKDEYGFKANWWELNADAHYYFLQEEQINVYGLGGLNYSHIKVSYENAWGYGGDYSASDGRFGLNLGGGINFNLNEKWLPFAEIKYVLIDDGQLVLGAGIKYVIN</sequence>
<dbReference type="RefSeq" id="WP_379043662.1">
    <property type="nucleotide sequence ID" value="NZ_JBHULZ010000009.1"/>
</dbReference>
<feature type="signal peptide" evidence="2">
    <location>
        <begin position="1"/>
        <end position="21"/>
    </location>
</feature>
<proteinExistence type="predicted"/>
<evidence type="ECO:0000259" key="3">
    <source>
        <dbReference type="Pfam" id="PF13505"/>
    </source>
</evidence>
<evidence type="ECO:0000256" key="2">
    <source>
        <dbReference type="SAM" id="SignalP"/>
    </source>
</evidence>
<feature type="domain" description="Outer membrane protein beta-barrel" evidence="3">
    <location>
        <begin position="39"/>
        <end position="155"/>
    </location>
</feature>
<feature type="chain" id="PRO_5045458800" evidence="2">
    <location>
        <begin position="22"/>
        <end position="169"/>
    </location>
</feature>
<dbReference type="SUPFAM" id="SSF56925">
    <property type="entry name" value="OMPA-like"/>
    <property type="match status" value="1"/>
</dbReference>
<gene>
    <name evidence="4" type="ORF">ACFSQ0_02515</name>
</gene>
<dbReference type="EMBL" id="JBHULZ010000009">
    <property type="protein sequence ID" value="MFD2696853.1"/>
    <property type="molecule type" value="Genomic_DNA"/>
</dbReference>
<accession>A0ABW5SC28</accession>
<dbReference type="Gene3D" id="2.40.160.20">
    <property type="match status" value="1"/>
</dbReference>
<organism evidence="4 5">
    <name type="scientific">Mesonia sediminis</name>
    <dbReference type="NCBI Taxonomy" id="1703946"/>
    <lineage>
        <taxon>Bacteria</taxon>
        <taxon>Pseudomonadati</taxon>
        <taxon>Bacteroidota</taxon>
        <taxon>Flavobacteriia</taxon>
        <taxon>Flavobacteriales</taxon>
        <taxon>Flavobacteriaceae</taxon>
        <taxon>Mesonia</taxon>
    </lineage>
</organism>
<dbReference type="Pfam" id="PF13505">
    <property type="entry name" value="OMP_b-brl"/>
    <property type="match status" value="1"/>
</dbReference>
<keyword evidence="5" id="KW-1185">Reference proteome</keyword>
<dbReference type="InterPro" id="IPR027385">
    <property type="entry name" value="Beta-barrel_OMP"/>
</dbReference>
<dbReference type="Proteomes" id="UP001597357">
    <property type="component" value="Unassembled WGS sequence"/>
</dbReference>
<reference evidence="5" key="1">
    <citation type="journal article" date="2019" name="Int. J. Syst. Evol. Microbiol.">
        <title>The Global Catalogue of Microorganisms (GCM) 10K type strain sequencing project: providing services to taxonomists for standard genome sequencing and annotation.</title>
        <authorList>
            <consortium name="The Broad Institute Genomics Platform"/>
            <consortium name="The Broad Institute Genome Sequencing Center for Infectious Disease"/>
            <person name="Wu L."/>
            <person name="Ma J."/>
        </authorList>
    </citation>
    <scope>NUCLEOTIDE SEQUENCE [LARGE SCALE GENOMIC DNA]</scope>
    <source>
        <strain evidence="5">KCTC 42255</strain>
    </source>
</reference>
<dbReference type="InterPro" id="IPR011250">
    <property type="entry name" value="OMP/PagP_B-barrel"/>
</dbReference>
<evidence type="ECO:0000313" key="5">
    <source>
        <dbReference type="Proteomes" id="UP001597357"/>
    </source>
</evidence>
<comment type="caution">
    <text evidence="4">The sequence shown here is derived from an EMBL/GenBank/DDBJ whole genome shotgun (WGS) entry which is preliminary data.</text>
</comment>